<evidence type="ECO:0000313" key="2">
    <source>
        <dbReference type="EMBL" id="KAK2195997.1"/>
    </source>
</evidence>
<evidence type="ECO:0000313" key="3">
    <source>
        <dbReference type="Proteomes" id="UP001214638"/>
    </source>
</evidence>
<dbReference type="EMBL" id="JALLKP010000003">
    <property type="protein sequence ID" value="KAK2195997.1"/>
    <property type="molecule type" value="Genomic_DNA"/>
</dbReference>
<dbReference type="RefSeq" id="XP_067802839.1">
    <property type="nucleotide sequence ID" value="XM_067947617.1"/>
</dbReference>
<accession>A0AAD9PJJ5</accession>
<name>A0AAD9PJJ5_9APIC</name>
<gene>
    <name evidence="2" type="ORF">BdWA1_002595</name>
</gene>
<keyword evidence="3" id="KW-1185">Reference proteome</keyword>
<sequence length="1359" mass="153455">MEENHEGSQDDMFLKWDPNSKSFLITENPTNVGAAQRIFIKSDDSLKASRFMASKRTEGVGNTGSYTSVPSSLKTSTPNTNKNVDDPATNKVHLSKGKTWLHHDSERACLKRMDVTDRLSCYIMQPSTAMVFESRRYADAVTKGNSDFLWDLYKSKLREMSEGTTMELIRQPVYLRNHMLIKKEVQKCSCPLKVLVGPKPVPKKDTKKLTDKHASNLHCRGDSSDFLRFVNTSDSSMAYHGINNDYGKGEPPSAPEETTYGFKVGATTPSSTSTEPHKPGKGEYKDILCPQHIATRLPDVFKNSQKCGVLKEWNILYKYEDLKVGSKTYHVLTLHKLFSDFTKPCQYPLPHKLQALQIVQVRDFELERYCAVFSSEACHRKQLEELKSSNLTGIYSGKALLVITDKEILLALVHMTQSNRNLYKSSIVLGIIMRQRNPDLKIKEIASHYASGRIFLMASASLLYEFQYQLGAIRTLETTGILKRAMQLFMDSYNYVDKAFKRKKVYKLYGTVSTGYDLEGDLSSDQNLNSSSLWWEASGNCLDNQHQPSKNDPYMYWPPIRWKELHVIANESAFTDPSANEFCTCVGSSCLMKRIHSNLKLVNPWEKSFFSFFGSGESSIAIDEDRWLILVLNNSNGNLSVYKIASTVPLKRFNNASVVFENVFPYSLNIYSLSNYDISSSLKKMGYFNIINNQSNFKINTALVAPVKSPDGVDVILVDALGTRILIGFCRQNDKYGLKVKGFRTSQSLSNTPIADTKASYHSSSNALSRNAMYYYAGDLFFDVEIVGKADGPRVGAFLVMSRETNSICRGADTTPLSVSEEFWKCHEGTLISERPEKRQLPLHMLHPTMQCNWIEWFDDFHVSLDIGEKVVCIYSQAHGEEQNIVLVTNHKVYTLSGVSLIHMLELLLNNPEKAKGFINPPLEIQYIQESKENAKRFTDIFKKEFIAPADGQNLETIANCIYYLSWLYTPQHIFETMWKLQAKKQDDHLNHVLLNPDPKSSLLLSSIGICFTTYGWSAPGCYSILPNGELGRPAVSPWCPLVIFGRRKMNRFHKISTGLTSHGIDGLLATVASLLGPIWINSIFRAAPMYFSYSTLSSDGINAGKINQPLFVGPSFNAQLTLELVKSLPETHRLLAEIQNLHQLATRLVRLYHSTNADTINEIGQEIARLPIKLQRDIFGDEPIDDIYKSVHARYESDIKTLGEICTLLEVAQEFLACCILLNRNCILTQDENTRSSLSEGVEMLPSKSALVYEMRDFLPHPNAVALPFDMSCSTLAQPKPKFAMSLPLFELVVQSNLVNIIYNPEFFRLFRIAVWLGGGQNISGLSMHFFGHLFNTEQLASRRQPQGATLDPRTKHH</sequence>
<dbReference type="GeneID" id="94336892"/>
<organism evidence="2 3">
    <name type="scientific">Babesia duncani</name>
    <dbReference type="NCBI Taxonomy" id="323732"/>
    <lineage>
        <taxon>Eukaryota</taxon>
        <taxon>Sar</taxon>
        <taxon>Alveolata</taxon>
        <taxon>Apicomplexa</taxon>
        <taxon>Aconoidasida</taxon>
        <taxon>Piroplasmida</taxon>
        <taxon>Babesiidae</taxon>
        <taxon>Babesia</taxon>
    </lineage>
</organism>
<dbReference type="Proteomes" id="UP001214638">
    <property type="component" value="Unassembled WGS sequence"/>
</dbReference>
<feature type="compositionally biased region" description="Polar residues" evidence="1">
    <location>
        <begin position="63"/>
        <end position="82"/>
    </location>
</feature>
<proteinExistence type="predicted"/>
<comment type="caution">
    <text evidence="2">The sequence shown here is derived from an EMBL/GenBank/DDBJ whole genome shotgun (WGS) entry which is preliminary data.</text>
</comment>
<reference evidence="2" key="1">
    <citation type="journal article" date="2023" name="Nat. Microbiol.">
        <title>Babesia duncani multi-omics identifies virulence factors and drug targets.</title>
        <authorList>
            <person name="Singh P."/>
            <person name="Lonardi S."/>
            <person name="Liang Q."/>
            <person name="Vydyam P."/>
            <person name="Khabirova E."/>
            <person name="Fang T."/>
            <person name="Gihaz S."/>
            <person name="Thekkiniath J."/>
            <person name="Munshi M."/>
            <person name="Abel S."/>
            <person name="Ciampossin L."/>
            <person name="Batugedara G."/>
            <person name="Gupta M."/>
            <person name="Lu X.M."/>
            <person name="Lenz T."/>
            <person name="Chakravarty S."/>
            <person name="Cornillot E."/>
            <person name="Hu Y."/>
            <person name="Ma W."/>
            <person name="Gonzalez L.M."/>
            <person name="Sanchez S."/>
            <person name="Estrada K."/>
            <person name="Sanchez-Flores A."/>
            <person name="Montero E."/>
            <person name="Harb O.S."/>
            <person name="Le Roch K.G."/>
            <person name="Mamoun C.B."/>
        </authorList>
    </citation>
    <scope>NUCLEOTIDE SEQUENCE</scope>
    <source>
        <strain evidence="2">WA1</strain>
    </source>
</reference>
<feature type="region of interest" description="Disordered" evidence="1">
    <location>
        <begin position="59"/>
        <end position="89"/>
    </location>
</feature>
<dbReference type="KEGG" id="bdw:94336892"/>
<evidence type="ECO:0000256" key="1">
    <source>
        <dbReference type="SAM" id="MobiDB-lite"/>
    </source>
</evidence>
<protein>
    <submittedName>
        <fullName evidence="2">Uncharacterized protein</fullName>
    </submittedName>
</protein>